<protein>
    <submittedName>
        <fullName evidence="1">Uncharacterized protein</fullName>
    </submittedName>
</protein>
<comment type="caution">
    <text evidence="1">The sequence shown here is derived from an EMBL/GenBank/DDBJ whole genome shotgun (WGS) entry which is preliminary data.</text>
</comment>
<dbReference type="Proteomes" id="UP000003412">
    <property type="component" value="Chromosome"/>
</dbReference>
<feature type="non-terminal residue" evidence="1">
    <location>
        <position position="1"/>
    </location>
</feature>
<proteinExistence type="predicted"/>
<organism evidence="1 2">
    <name type="scientific">Listeria marthii FSL S4-120</name>
    <dbReference type="NCBI Taxonomy" id="702457"/>
    <lineage>
        <taxon>Bacteria</taxon>
        <taxon>Bacillati</taxon>
        <taxon>Bacillota</taxon>
        <taxon>Bacilli</taxon>
        <taxon>Bacillales</taxon>
        <taxon>Listeriaceae</taxon>
        <taxon>Listeria</taxon>
    </lineage>
</organism>
<accession>A0ABN0BTY3</accession>
<sequence>LQGYEKSDIGSYDDYLDITSLFKDKLGMNVKVRIDEDKEMVIFSIN</sequence>
<name>A0ABN0BTY3_9LIST</name>
<reference evidence="1 2" key="1">
    <citation type="journal article" date="2010" name="Microbiol. Resour. Announc.">
        <title>Comparative genomics of the bacterial genus Listeria: Genome evolution is characterized by limited gene acquisition and limited gene loss.</title>
        <authorList>
            <person name="den Bakker H.C."/>
            <person name="Cummings C.A."/>
            <person name="Ferreira V."/>
            <person name="Vatta P."/>
            <person name="Orsi R.H."/>
            <person name="Degoricija L."/>
            <person name="Barker M."/>
            <person name="Petrauskene O."/>
            <person name="Furtado M.R."/>
            <person name="Wiedmann M."/>
        </authorList>
    </citation>
    <scope>NUCLEOTIDE SEQUENCE [LARGE SCALE GENOMIC DNA]</scope>
    <source>
        <strain evidence="1 2">FSL S4-120</strain>
    </source>
</reference>
<evidence type="ECO:0000313" key="2">
    <source>
        <dbReference type="Proteomes" id="UP000003412"/>
    </source>
</evidence>
<keyword evidence="2" id="KW-1185">Reference proteome</keyword>
<gene>
    <name evidence="1" type="ORF">NT05LM_3151</name>
</gene>
<dbReference type="EMBL" id="ADXF01001075">
    <property type="protein sequence ID" value="EFR86499.1"/>
    <property type="molecule type" value="Genomic_DNA"/>
</dbReference>
<evidence type="ECO:0000313" key="1">
    <source>
        <dbReference type="EMBL" id="EFR86499.1"/>
    </source>
</evidence>